<reference evidence="1" key="1">
    <citation type="submission" date="2020-03" db="EMBL/GenBank/DDBJ databases">
        <title>The deep terrestrial virosphere.</title>
        <authorList>
            <person name="Holmfeldt K."/>
            <person name="Nilsson E."/>
            <person name="Simone D."/>
            <person name="Lopez-Fernandez M."/>
            <person name="Wu X."/>
            <person name="de Brujin I."/>
            <person name="Lundin D."/>
            <person name="Andersson A."/>
            <person name="Bertilsson S."/>
            <person name="Dopson M."/>
        </authorList>
    </citation>
    <scope>NUCLEOTIDE SEQUENCE</scope>
    <source>
        <strain evidence="1">MM415B05890</strain>
    </source>
</reference>
<evidence type="ECO:0000313" key="1">
    <source>
        <dbReference type="EMBL" id="QJA97865.1"/>
    </source>
</evidence>
<organism evidence="1">
    <name type="scientific">viral metagenome</name>
    <dbReference type="NCBI Taxonomy" id="1070528"/>
    <lineage>
        <taxon>unclassified sequences</taxon>
        <taxon>metagenomes</taxon>
        <taxon>organismal metagenomes</taxon>
    </lineage>
</organism>
<dbReference type="AlphaFoldDB" id="A0A6M3LYT6"/>
<accession>A0A6M3LYT6</accession>
<dbReference type="EMBL" id="MT143531">
    <property type="protein sequence ID" value="QJA97865.1"/>
    <property type="molecule type" value="Genomic_DNA"/>
</dbReference>
<sequence length="111" mass="12415">MGDRAMAEIKTEDGSLYVYSHWGGYELPDSAKQAVKAAEPRWDDDSYGVRIIVDQLIKGGRDQETGYGLMLKPNAEDEYNNDEPSVVIDMVKKELVIVRDGATSTVKFQDI</sequence>
<name>A0A6M3LYT6_9ZZZZ</name>
<proteinExistence type="predicted"/>
<protein>
    <submittedName>
        <fullName evidence="1">Uncharacterized protein</fullName>
    </submittedName>
</protein>
<gene>
    <name evidence="1" type="ORF">MM415B05890_0011</name>
</gene>